<dbReference type="OrthoDB" id="3360976at2759"/>
<dbReference type="AlphaFoldDB" id="A0A4Y7SKS2"/>
<dbReference type="Pfam" id="PF20236">
    <property type="entry name" value="DUF6593"/>
    <property type="match status" value="1"/>
</dbReference>
<dbReference type="InterPro" id="IPR046528">
    <property type="entry name" value="DUF6593"/>
</dbReference>
<keyword evidence="3" id="KW-1185">Reference proteome</keyword>
<protein>
    <recommendedName>
        <fullName evidence="1">DUF6593 domain-containing protein</fullName>
    </recommendedName>
</protein>
<proteinExistence type="predicted"/>
<dbReference type="Proteomes" id="UP000298030">
    <property type="component" value="Unassembled WGS sequence"/>
</dbReference>
<comment type="caution">
    <text evidence="2">The sequence shown here is derived from an EMBL/GenBank/DDBJ whole genome shotgun (WGS) entry which is preliminary data.</text>
</comment>
<name>A0A4Y7SKS2_COPMI</name>
<feature type="domain" description="DUF6593" evidence="1">
    <location>
        <begin position="9"/>
        <end position="176"/>
    </location>
</feature>
<gene>
    <name evidence="2" type="ORF">FA13DRAFT_1641531</name>
</gene>
<sequence>MQLLLTTRDPYNANYCTPEGQVIYKVVSPFQLLHRRRATIDKVVSTGSEDMQDHFERIGEVEFHTFFSSIITFNGVAEPVSKFFRKKGTMPVVHLGSHRVFTGPDGKEYRWKLANTKPVLYTNDDTNTRVAKFHQKDIISITPNAKRATLEIYPAGEHMVDLIVVTLVYIEKLRRDRERAAHSSGGGGGGDGGGGG</sequence>
<evidence type="ECO:0000259" key="1">
    <source>
        <dbReference type="Pfam" id="PF20236"/>
    </source>
</evidence>
<dbReference type="EMBL" id="QPFP01000092">
    <property type="protein sequence ID" value="TEB22425.1"/>
    <property type="molecule type" value="Genomic_DNA"/>
</dbReference>
<evidence type="ECO:0000313" key="3">
    <source>
        <dbReference type="Proteomes" id="UP000298030"/>
    </source>
</evidence>
<organism evidence="2 3">
    <name type="scientific">Coprinellus micaceus</name>
    <name type="common">Glistening ink-cap mushroom</name>
    <name type="synonym">Coprinus micaceus</name>
    <dbReference type="NCBI Taxonomy" id="71717"/>
    <lineage>
        <taxon>Eukaryota</taxon>
        <taxon>Fungi</taxon>
        <taxon>Dikarya</taxon>
        <taxon>Basidiomycota</taxon>
        <taxon>Agaricomycotina</taxon>
        <taxon>Agaricomycetes</taxon>
        <taxon>Agaricomycetidae</taxon>
        <taxon>Agaricales</taxon>
        <taxon>Agaricineae</taxon>
        <taxon>Psathyrellaceae</taxon>
        <taxon>Coprinellus</taxon>
    </lineage>
</organism>
<accession>A0A4Y7SKS2</accession>
<reference evidence="2 3" key="1">
    <citation type="journal article" date="2019" name="Nat. Ecol. Evol.">
        <title>Megaphylogeny resolves global patterns of mushroom evolution.</title>
        <authorList>
            <person name="Varga T."/>
            <person name="Krizsan K."/>
            <person name="Foldi C."/>
            <person name="Dima B."/>
            <person name="Sanchez-Garcia M."/>
            <person name="Sanchez-Ramirez S."/>
            <person name="Szollosi G.J."/>
            <person name="Szarkandi J.G."/>
            <person name="Papp V."/>
            <person name="Albert L."/>
            <person name="Andreopoulos W."/>
            <person name="Angelini C."/>
            <person name="Antonin V."/>
            <person name="Barry K.W."/>
            <person name="Bougher N.L."/>
            <person name="Buchanan P."/>
            <person name="Buyck B."/>
            <person name="Bense V."/>
            <person name="Catcheside P."/>
            <person name="Chovatia M."/>
            <person name="Cooper J."/>
            <person name="Damon W."/>
            <person name="Desjardin D."/>
            <person name="Finy P."/>
            <person name="Geml J."/>
            <person name="Haridas S."/>
            <person name="Hughes K."/>
            <person name="Justo A."/>
            <person name="Karasinski D."/>
            <person name="Kautmanova I."/>
            <person name="Kiss B."/>
            <person name="Kocsube S."/>
            <person name="Kotiranta H."/>
            <person name="LaButti K.M."/>
            <person name="Lechner B.E."/>
            <person name="Liimatainen K."/>
            <person name="Lipzen A."/>
            <person name="Lukacs Z."/>
            <person name="Mihaltcheva S."/>
            <person name="Morgado L.N."/>
            <person name="Niskanen T."/>
            <person name="Noordeloos M.E."/>
            <person name="Ohm R.A."/>
            <person name="Ortiz-Santana B."/>
            <person name="Ovrebo C."/>
            <person name="Racz N."/>
            <person name="Riley R."/>
            <person name="Savchenko A."/>
            <person name="Shiryaev A."/>
            <person name="Soop K."/>
            <person name="Spirin V."/>
            <person name="Szebenyi C."/>
            <person name="Tomsovsky M."/>
            <person name="Tulloss R.E."/>
            <person name="Uehling J."/>
            <person name="Grigoriev I.V."/>
            <person name="Vagvolgyi C."/>
            <person name="Papp T."/>
            <person name="Martin F.M."/>
            <person name="Miettinen O."/>
            <person name="Hibbett D.S."/>
            <person name="Nagy L.G."/>
        </authorList>
    </citation>
    <scope>NUCLEOTIDE SEQUENCE [LARGE SCALE GENOMIC DNA]</scope>
    <source>
        <strain evidence="2 3">FP101781</strain>
    </source>
</reference>
<evidence type="ECO:0000313" key="2">
    <source>
        <dbReference type="EMBL" id="TEB22425.1"/>
    </source>
</evidence>